<reference evidence="1 2" key="1">
    <citation type="submission" date="2017-03" db="EMBL/GenBank/DDBJ databases">
        <authorList>
            <person name="Afonso C.L."/>
            <person name="Miller P.J."/>
            <person name="Scott M.A."/>
            <person name="Spackman E."/>
            <person name="Goraichik I."/>
            <person name="Dimitrov K.M."/>
            <person name="Suarez D.L."/>
            <person name="Swayne D.E."/>
        </authorList>
    </citation>
    <scope>NUCLEOTIDE SEQUENCE [LARGE SCALE GENOMIC DNA]</scope>
    <source>
        <strain evidence="1">Genome sequencing of Nitrospira japonica strain NJ11</strain>
    </source>
</reference>
<dbReference type="EMBL" id="LT828648">
    <property type="protein sequence ID" value="SLM47310.1"/>
    <property type="molecule type" value="Genomic_DNA"/>
</dbReference>
<dbReference type="OrthoDB" id="9814453at2"/>
<evidence type="ECO:0000313" key="2">
    <source>
        <dbReference type="Proteomes" id="UP000192042"/>
    </source>
</evidence>
<gene>
    <name evidence="1" type="ORF">NSJP_1138</name>
</gene>
<dbReference type="Proteomes" id="UP000192042">
    <property type="component" value="Chromosome I"/>
</dbReference>
<accession>A0A1W1I2S8</accession>
<sequence>MDQSASSVSVISPAVSSMASVTTRLKSDITDRIFETVRRTQVCEMEDLVQACSSYTWNQVFLEVDRLSRTGELRLLPKQGGIYAVTLPAA</sequence>
<evidence type="ECO:0000313" key="1">
    <source>
        <dbReference type="EMBL" id="SLM47310.1"/>
    </source>
</evidence>
<dbReference type="STRING" id="1325564.NSJP_1138"/>
<dbReference type="RefSeq" id="WP_080885867.1">
    <property type="nucleotide sequence ID" value="NZ_LT828648.1"/>
</dbReference>
<protein>
    <submittedName>
        <fullName evidence="1">Uncharacterized protein</fullName>
    </submittedName>
</protein>
<dbReference type="AlphaFoldDB" id="A0A1W1I2S8"/>
<name>A0A1W1I2S8_9BACT</name>
<dbReference type="KEGG" id="nja:NSJP_1138"/>
<keyword evidence="2" id="KW-1185">Reference proteome</keyword>
<organism evidence="1 2">
    <name type="scientific">Nitrospira japonica</name>
    <dbReference type="NCBI Taxonomy" id="1325564"/>
    <lineage>
        <taxon>Bacteria</taxon>
        <taxon>Pseudomonadati</taxon>
        <taxon>Nitrospirota</taxon>
        <taxon>Nitrospiria</taxon>
        <taxon>Nitrospirales</taxon>
        <taxon>Nitrospiraceae</taxon>
        <taxon>Nitrospira</taxon>
    </lineage>
</organism>
<proteinExistence type="predicted"/>